<dbReference type="EMBL" id="CP041969">
    <property type="protein sequence ID" value="QMV43132.1"/>
    <property type="molecule type" value="Genomic_DNA"/>
</dbReference>
<evidence type="ECO:0000256" key="6">
    <source>
        <dbReference type="ARBA" id="ARBA00023136"/>
    </source>
</evidence>
<keyword evidence="4 10" id="KW-0812">Transmembrane</keyword>
<feature type="domain" description="Methyl-accepting transducer" evidence="11">
    <location>
        <begin position="399"/>
        <end position="635"/>
    </location>
</feature>
<dbReference type="SMART" id="SM00283">
    <property type="entry name" value="MA"/>
    <property type="match status" value="1"/>
</dbReference>
<dbReference type="Gene3D" id="6.10.340.10">
    <property type="match status" value="1"/>
</dbReference>
<accession>A0A7G5C1P8</accession>
<feature type="transmembrane region" description="Helical" evidence="10">
    <location>
        <begin position="20"/>
        <end position="45"/>
    </location>
</feature>
<dbReference type="Proteomes" id="UP000515679">
    <property type="component" value="Chromosome"/>
</dbReference>
<evidence type="ECO:0000256" key="9">
    <source>
        <dbReference type="PROSITE-ProRule" id="PRU00284"/>
    </source>
</evidence>
<evidence type="ECO:0000313" key="14">
    <source>
        <dbReference type="Proteomes" id="UP000515679"/>
    </source>
</evidence>
<dbReference type="CDD" id="cd06225">
    <property type="entry name" value="HAMP"/>
    <property type="match status" value="1"/>
</dbReference>
<dbReference type="PROSITE" id="PS50885">
    <property type="entry name" value="HAMP"/>
    <property type="match status" value="1"/>
</dbReference>
<feature type="transmembrane region" description="Helical" evidence="10">
    <location>
        <begin position="304"/>
        <end position="326"/>
    </location>
</feature>
<evidence type="ECO:0000256" key="8">
    <source>
        <dbReference type="ARBA" id="ARBA00029447"/>
    </source>
</evidence>
<organism evidence="13 14">
    <name type="scientific">Cohnella cholangitidis</name>
    <dbReference type="NCBI Taxonomy" id="2598458"/>
    <lineage>
        <taxon>Bacteria</taxon>
        <taxon>Bacillati</taxon>
        <taxon>Bacillota</taxon>
        <taxon>Bacilli</taxon>
        <taxon>Bacillales</taxon>
        <taxon>Paenibacillaceae</taxon>
        <taxon>Cohnella</taxon>
    </lineage>
</organism>
<keyword evidence="7 9" id="KW-0807">Transducer</keyword>
<evidence type="ECO:0000256" key="1">
    <source>
        <dbReference type="ARBA" id="ARBA00004651"/>
    </source>
</evidence>
<reference evidence="13 14" key="1">
    <citation type="submission" date="2019-07" db="EMBL/GenBank/DDBJ databases">
        <authorList>
            <person name="Kim J.K."/>
            <person name="Cheong H.-M."/>
            <person name="Choi Y."/>
            <person name="Hwang K.J."/>
            <person name="Lee S."/>
            <person name="Choi C."/>
        </authorList>
    </citation>
    <scope>NUCLEOTIDE SEQUENCE [LARGE SCALE GENOMIC DNA]</scope>
    <source>
        <strain evidence="13 14">KS 22</strain>
    </source>
</reference>
<dbReference type="SUPFAM" id="SSF58104">
    <property type="entry name" value="Methyl-accepting chemotaxis protein (MCP) signaling domain"/>
    <property type="match status" value="1"/>
</dbReference>
<dbReference type="PANTHER" id="PTHR32089:SF112">
    <property type="entry name" value="LYSOZYME-LIKE PROTEIN-RELATED"/>
    <property type="match status" value="1"/>
</dbReference>
<keyword evidence="5 10" id="KW-1133">Transmembrane helix</keyword>
<evidence type="ECO:0000256" key="2">
    <source>
        <dbReference type="ARBA" id="ARBA00022475"/>
    </source>
</evidence>
<dbReference type="PROSITE" id="PS50111">
    <property type="entry name" value="CHEMOTAXIS_TRANSDUC_2"/>
    <property type="match status" value="1"/>
</dbReference>
<dbReference type="InterPro" id="IPR004089">
    <property type="entry name" value="MCPsignal_dom"/>
</dbReference>
<evidence type="ECO:0000313" key="13">
    <source>
        <dbReference type="EMBL" id="QMV43132.1"/>
    </source>
</evidence>
<keyword evidence="6 10" id="KW-0472">Membrane</keyword>
<dbReference type="Gene3D" id="1.10.287.950">
    <property type="entry name" value="Methyl-accepting chemotaxis protein"/>
    <property type="match status" value="1"/>
</dbReference>
<feature type="domain" description="HAMP" evidence="12">
    <location>
        <begin position="328"/>
        <end position="380"/>
    </location>
</feature>
<dbReference type="Pfam" id="PF02743">
    <property type="entry name" value="dCache_1"/>
    <property type="match status" value="1"/>
</dbReference>
<evidence type="ECO:0000256" key="3">
    <source>
        <dbReference type="ARBA" id="ARBA00022500"/>
    </source>
</evidence>
<comment type="similarity">
    <text evidence="8">Belongs to the methyl-accepting chemotaxis (MCP) protein family.</text>
</comment>
<sequence length="686" mass="75944">MFTMAKSTSFRIKDLLQPTLSARLFLSLFASILIFTLSVGLSSYYSSKALLQEQMEQNSVQTVVQLGQKLDYYFNVYESLSRQVMTNRDIENNLLKMQKTDARSLAYRELNLKLRESLNGLSNSVPSVVAIHILNADGTDLKVTERMFNGPADLKETSWFDTVVRNGAKPTWLPIVKDGYSHTSNSYENSFAMARIFTGLQSAKELGVIFIEIDPDSLHEQLIELESYGKAYVVGADGSTIYDRSTDGLGTPYPLRNAEEYAVDGKQAYYEGDHLTAAYLSPVTGWSVVQEIPVERIVKDAAKILNFTLIMSGFSLVAALVIGYFITRMISRPLSDMKGLMLEGADGKLSVRSRFKRKDEIGQLGRSFDQMMENMSLLVAETDASVSKVLHAGSKLLHLSETTHGSAKEIAAAAQQIAAGTTELSAESDNVSAFTAQFGNKLQEVVEANSVLVNSAANVKSTSDKGIAILEDLRRQTDRSERINRSMNDKMTEFRQHAQSIQNIMDVLHQITKQTNILSLNATIEASRAGNAGKGFMVVADEIRKLAEQSKQSIDTVAVTLDVIQSSAAVIVEEQQSALMLFKSQNDSVHQTNTIFDEVNRDMEAFMGELNRTTESLNEFKDAQQLLAKSMRVVSKVAEQSLASSSHAASMTQSQTEASNETLDYAKQLNELSRQLNIVLQRFTKQ</sequence>
<keyword evidence="3" id="KW-0145">Chemotaxis</keyword>
<dbReference type="Pfam" id="PF00015">
    <property type="entry name" value="MCPsignal"/>
    <property type="match status" value="1"/>
</dbReference>
<dbReference type="GO" id="GO:0006935">
    <property type="term" value="P:chemotaxis"/>
    <property type="evidence" value="ECO:0007669"/>
    <property type="project" value="UniProtKB-KW"/>
</dbReference>
<evidence type="ECO:0000256" key="5">
    <source>
        <dbReference type="ARBA" id="ARBA00022989"/>
    </source>
</evidence>
<comment type="subcellular location">
    <subcellularLocation>
        <location evidence="1">Cell membrane</location>
        <topology evidence="1">Multi-pass membrane protein</topology>
    </subcellularLocation>
</comment>
<evidence type="ECO:0000256" key="4">
    <source>
        <dbReference type="ARBA" id="ARBA00022692"/>
    </source>
</evidence>
<name>A0A7G5C1P8_9BACL</name>
<dbReference type="GO" id="GO:0007165">
    <property type="term" value="P:signal transduction"/>
    <property type="evidence" value="ECO:0007669"/>
    <property type="project" value="UniProtKB-KW"/>
</dbReference>
<evidence type="ECO:0000256" key="7">
    <source>
        <dbReference type="ARBA" id="ARBA00023224"/>
    </source>
</evidence>
<dbReference type="SMART" id="SM00304">
    <property type="entry name" value="HAMP"/>
    <property type="match status" value="1"/>
</dbReference>
<dbReference type="KEGG" id="cchl:FPL14_19540"/>
<dbReference type="AlphaFoldDB" id="A0A7G5C1P8"/>
<proteinExistence type="inferred from homology"/>
<dbReference type="Pfam" id="PF00672">
    <property type="entry name" value="HAMP"/>
    <property type="match status" value="1"/>
</dbReference>
<gene>
    <name evidence="13" type="ORF">FPL14_19540</name>
</gene>
<dbReference type="InterPro" id="IPR033479">
    <property type="entry name" value="dCache_1"/>
</dbReference>
<evidence type="ECO:0000259" key="11">
    <source>
        <dbReference type="PROSITE" id="PS50111"/>
    </source>
</evidence>
<keyword evidence="14" id="KW-1185">Reference proteome</keyword>
<keyword evidence="2" id="KW-1003">Cell membrane</keyword>
<evidence type="ECO:0000256" key="10">
    <source>
        <dbReference type="SAM" id="Phobius"/>
    </source>
</evidence>
<dbReference type="GO" id="GO:0005886">
    <property type="term" value="C:plasma membrane"/>
    <property type="evidence" value="ECO:0007669"/>
    <property type="project" value="UniProtKB-SubCell"/>
</dbReference>
<dbReference type="InterPro" id="IPR003660">
    <property type="entry name" value="HAMP_dom"/>
</dbReference>
<evidence type="ECO:0000259" key="12">
    <source>
        <dbReference type="PROSITE" id="PS50885"/>
    </source>
</evidence>
<protein>
    <submittedName>
        <fullName evidence="13">HAMP domain-containing protein</fullName>
    </submittedName>
</protein>
<dbReference type="PANTHER" id="PTHR32089">
    <property type="entry name" value="METHYL-ACCEPTING CHEMOTAXIS PROTEIN MCPB"/>
    <property type="match status" value="1"/>
</dbReference>